<protein>
    <recommendedName>
        <fullName evidence="6">CENP-V/GFA domain-containing protein</fullName>
    </recommendedName>
</protein>
<comment type="similarity">
    <text evidence="1">Belongs to the Gfa family.</text>
</comment>
<evidence type="ECO:0000256" key="4">
    <source>
        <dbReference type="ARBA" id="ARBA00023239"/>
    </source>
</evidence>
<proteinExistence type="inferred from homology"/>
<dbReference type="PANTHER" id="PTHR33337">
    <property type="entry name" value="GFA DOMAIN-CONTAINING PROTEIN"/>
    <property type="match status" value="1"/>
</dbReference>
<comment type="caution">
    <text evidence="7">The sequence shown here is derived from an EMBL/GenBank/DDBJ whole genome shotgun (WGS) entry which is preliminary data.</text>
</comment>
<dbReference type="Proteomes" id="UP001370758">
    <property type="component" value="Unassembled WGS sequence"/>
</dbReference>
<keyword evidence="4" id="KW-0456">Lyase</keyword>
<name>A0AAV9VRY4_9PEZI</name>
<dbReference type="GO" id="GO:0016846">
    <property type="term" value="F:carbon-sulfur lyase activity"/>
    <property type="evidence" value="ECO:0007669"/>
    <property type="project" value="InterPro"/>
</dbReference>
<evidence type="ECO:0000256" key="2">
    <source>
        <dbReference type="ARBA" id="ARBA00022723"/>
    </source>
</evidence>
<feature type="region of interest" description="Disordered" evidence="5">
    <location>
        <begin position="160"/>
        <end position="198"/>
    </location>
</feature>
<dbReference type="PANTHER" id="PTHR33337:SF30">
    <property type="entry name" value="DUF636 DOMAIN PROTEIN (AFU_ORTHOLOGUE AFUA_1G03180)"/>
    <property type="match status" value="1"/>
</dbReference>
<dbReference type="SUPFAM" id="SSF51316">
    <property type="entry name" value="Mss4-like"/>
    <property type="match status" value="2"/>
</dbReference>
<dbReference type="GO" id="GO:0046872">
    <property type="term" value="F:metal ion binding"/>
    <property type="evidence" value="ECO:0007669"/>
    <property type="project" value="UniProtKB-KW"/>
</dbReference>
<keyword evidence="2" id="KW-0479">Metal-binding</keyword>
<evidence type="ECO:0000313" key="8">
    <source>
        <dbReference type="Proteomes" id="UP001370758"/>
    </source>
</evidence>
<dbReference type="InterPro" id="IPR006913">
    <property type="entry name" value="CENP-V/GFA"/>
</dbReference>
<gene>
    <name evidence="7" type="ORF">TWF481_003139</name>
</gene>
<feature type="compositionally biased region" description="Acidic residues" evidence="5">
    <location>
        <begin position="184"/>
        <end position="196"/>
    </location>
</feature>
<dbReference type="InterPro" id="IPR011057">
    <property type="entry name" value="Mss4-like_sf"/>
</dbReference>
<dbReference type="Gene3D" id="3.90.1590.10">
    <property type="entry name" value="glutathione-dependent formaldehyde- activating enzyme (gfa)"/>
    <property type="match status" value="2"/>
</dbReference>
<keyword evidence="3" id="KW-0862">Zinc</keyword>
<organism evidence="7 8">
    <name type="scientific">Arthrobotrys musiformis</name>
    <dbReference type="NCBI Taxonomy" id="47236"/>
    <lineage>
        <taxon>Eukaryota</taxon>
        <taxon>Fungi</taxon>
        <taxon>Dikarya</taxon>
        <taxon>Ascomycota</taxon>
        <taxon>Pezizomycotina</taxon>
        <taxon>Orbiliomycetes</taxon>
        <taxon>Orbiliales</taxon>
        <taxon>Orbiliaceae</taxon>
        <taxon>Arthrobotrys</taxon>
    </lineage>
</organism>
<evidence type="ECO:0000256" key="3">
    <source>
        <dbReference type="ARBA" id="ARBA00022833"/>
    </source>
</evidence>
<dbReference type="Pfam" id="PF04828">
    <property type="entry name" value="GFA"/>
    <property type="match status" value="1"/>
</dbReference>
<dbReference type="AlphaFoldDB" id="A0AAV9VRY4"/>
<evidence type="ECO:0000259" key="6">
    <source>
        <dbReference type="PROSITE" id="PS51891"/>
    </source>
</evidence>
<sequence>MSAEQSNIAVNALRLACHCKANSYSFSAATPLDSTFTDVRICQCTDCRLQTGNLASWFVRAPHKPFNPKYVPDTLKAYQVDTSLTHYFCRTCSSQLFRREDPPDGDGEPEFWIFIGCLDLPPDYRFKISHVEGIEEGSDGGLASWLPGVRYHGKNGVTLKDDDIRGLESSEDSAGSSGNAAGDGETEDDQLSDNGEDGAGRLRGECHCSNIELRLSRLADNNEYKPPLIYSDNTDLVIPYWTPQDQQPPIDHENPWWIRKAAPNSEHKRFLGGNCTCTSCRTISGTEVQSWIFVPTNCIHIILPNGESIPWPSRETLINGSDRRVNRIIGVYKSSPGDPGVIRGFCKKCGANIFWDGLTRRNFIDLSAGLFTINGTKQQEWIEWWTERVSYVEDTKGIAREDIGLLVETGIREWRKRSSFV</sequence>
<dbReference type="PROSITE" id="PS51891">
    <property type="entry name" value="CENP_V_GFA"/>
    <property type="match status" value="1"/>
</dbReference>
<evidence type="ECO:0000256" key="1">
    <source>
        <dbReference type="ARBA" id="ARBA00005495"/>
    </source>
</evidence>
<keyword evidence="8" id="KW-1185">Reference proteome</keyword>
<evidence type="ECO:0000313" key="7">
    <source>
        <dbReference type="EMBL" id="KAK6495111.1"/>
    </source>
</evidence>
<reference evidence="7 8" key="1">
    <citation type="submission" date="2023-08" db="EMBL/GenBank/DDBJ databases">
        <authorList>
            <person name="Palmer J.M."/>
        </authorList>
    </citation>
    <scope>NUCLEOTIDE SEQUENCE [LARGE SCALE GENOMIC DNA]</scope>
    <source>
        <strain evidence="7 8">TWF481</strain>
    </source>
</reference>
<feature type="domain" description="CENP-V/GFA" evidence="6">
    <location>
        <begin position="13"/>
        <end position="125"/>
    </location>
</feature>
<evidence type="ECO:0000256" key="5">
    <source>
        <dbReference type="SAM" id="MobiDB-lite"/>
    </source>
</evidence>
<feature type="compositionally biased region" description="Low complexity" evidence="5">
    <location>
        <begin position="172"/>
        <end position="183"/>
    </location>
</feature>
<accession>A0AAV9VRY4</accession>
<dbReference type="EMBL" id="JAVHJL010000013">
    <property type="protein sequence ID" value="KAK6495111.1"/>
    <property type="molecule type" value="Genomic_DNA"/>
</dbReference>